<keyword evidence="4 11" id="KW-0328">Glycosyltransferase</keyword>
<proteinExistence type="inferred from homology"/>
<dbReference type="OrthoDB" id="10066429at2759"/>
<evidence type="ECO:0000256" key="11">
    <source>
        <dbReference type="RuleBase" id="RU363075"/>
    </source>
</evidence>
<dbReference type="EC" id="2.4.1.-" evidence="11"/>
<keyword evidence="8" id="KW-1133">Transmembrane helix</keyword>
<evidence type="ECO:0000256" key="6">
    <source>
        <dbReference type="ARBA" id="ARBA00022692"/>
    </source>
</evidence>
<sequence>MLLSIFRWPPIPSWMRNMRAVSAISATILLSIFPHQESRFLIPCVPLLLSCFRLNKSRLLLATWMIFNAVLGFLMGVYHQGGVVPTQLAIPSIVSNAMISPETPLPETSKVTATVFWWKTYSPPLWLLGDNNTTARPLDIDTRDLMGISGPEMIQELDKAVPQCHANPSRNTDPSTVFIVAPNSATFLDQYTTTTTTDSSKSQRDLDLLKLWSYPKHLSLDDLDFESDGIFSTLRRVIGRRGLSVWSVRRSGCP</sequence>
<evidence type="ECO:0000313" key="12">
    <source>
        <dbReference type="EMBL" id="RJE26024.1"/>
    </source>
</evidence>
<comment type="caution">
    <text evidence="12">The sequence shown here is derived from an EMBL/GenBank/DDBJ whole genome shotgun (WGS) entry which is preliminary data.</text>
</comment>
<dbReference type="PANTHER" id="PTHR22760:SF3">
    <property type="entry name" value="GPI MANNOSYLTRANSFERASE 4"/>
    <property type="match status" value="1"/>
</dbReference>
<evidence type="ECO:0000256" key="8">
    <source>
        <dbReference type="ARBA" id="ARBA00022989"/>
    </source>
</evidence>
<evidence type="ECO:0000256" key="5">
    <source>
        <dbReference type="ARBA" id="ARBA00022679"/>
    </source>
</evidence>
<dbReference type="GO" id="GO:0005789">
    <property type="term" value="C:endoplasmic reticulum membrane"/>
    <property type="evidence" value="ECO:0007669"/>
    <property type="project" value="UniProtKB-SubCell"/>
</dbReference>
<evidence type="ECO:0000256" key="2">
    <source>
        <dbReference type="ARBA" id="ARBA00004687"/>
    </source>
</evidence>
<keyword evidence="9" id="KW-0472">Membrane</keyword>
<accession>A0A3A3A2V5</accession>
<evidence type="ECO:0000256" key="1">
    <source>
        <dbReference type="ARBA" id="ARBA00004477"/>
    </source>
</evidence>
<keyword evidence="5" id="KW-0808">Transferase</keyword>
<protein>
    <recommendedName>
        <fullName evidence="11">Mannosyltransferase</fullName>
        <ecNumber evidence="11">2.4.1.-</ecNumber>
    </recommendedName>
</protein>
<comment type="pathway">
    <text evidence="2">Glycolipid biosynthesis; glycosylphosphatidylinositol-anchor biosynthesis.</text>
</comment>
<dbReference type="InterPro" id="IPR005599">
    <property type="entry name" value="GPI_mannosylTrfase"/>
</dbReference>
<evidence type="ECO:0000313" key="13">
    <source>
        <dbReference type="Proteomes" id="UP000266188"/>
    </source>
</evidence>
<keyword evidence="7 11" id="KW-0256">Endoplasmic reticulum</keyword>
<dbReference type="AlphaFoldDB" id="A0A3A3A2V5"/>
<dbReference type="Proteomes" id="UP000266188">
    <property type="component" value="Unassembled WGS sequence"/>
</dbReference>
<gene>
    <name evidence="12" type="ORF">PHISCL_01626</name>
</gene>
<comment type="similarity">
    <text evidence="10">Belongs to the glycosyltransferase 22 family. PIGZ subfamily.</text>
</comment>
<keyword evidence="13" id="KW-1185">Reference proteome</keyword>
<keyword evidence="3" id="KW-0337">GPI-anchor biosynthesis</keyword>
<organism evidence="12 13">
    <name type="scientific">Aspergillus sclerotialis</name>
    <dbReference type="NCBI Taxonomy" id="2070753"/>
    <lineage>
        <taxon>Eukaryota</taxon>
        <taxon>Fungi</taxon>
        <taxon>Dikarya</taxon>
        <taxon>Ascomycota</taxon>
        <taxon>Pezizomycotina</taxon>
        <taxon>Eurotiomycetes</taxon>
        <taxon>Eurotiomycetidae</taxon>
        <taxon>Eurotiales</taxon>
        <taxon>Aspergillaceae</taxon>
        <taxon>Aspergillus</taxon>
        <taxon>Aspergillus subgen. Polypaecilum</taxon>
    </lineage>
</organism>
<dbReference type="GO" id="GO:0006506">
    <property type="term" value="P:GPI anchor biosynthetic process"/>
    <property type="evidence" value="ECO:0007669"/>
    <property type="project" value="UniProtKB-KW"/>
</dbReference>
<comment type="subcellular location">
    <subcellularLocation>
        <location evidence="1 11">Endoplasmic reticulum membrane</location>
        <topology evidence="1 11">Multi-pass membrane protein</topology>
    </subcellularLocation>
</comment>
<dbReference type="GO" id="GO:0000026">
    <property type="term" value="F:alpha-1,2-mannosyltransferase activity"/>
    <property type="evidence" value="ECO:0007669"/>
    <property type="project" value="TreeGrafter"/>
</dbReference>
<evidence type="ECO:0000256" key="9">
    <source>
        <dbReference type="ARBA" id="ARBA00023136"/>
    </source>
</evidence>
<dbReference type="EMBL" id="MVGC01000031">
    <property type="protein sequence ID" value="RJE26024.1"/>
    <property type="molecule type" value="Genomic_DNA"/>
</dbReference>
<name>A0A3A3A2V5_9EURO</name>
<evidence type="ECO:0000256" key="4">
    <source>
        <dbReference type="ARBA" id="ARBA00022676"/>
    </source>
</evidence>
<dbReference type="Pfam" id="PF03901">
    <property type="entry name" value="Glyco_transf_22"/>
    <property type="match status" value="1"/>
</dbReference>
<evidence type="ECO:0000256" key="7">
    <source>
        <dbReference type="ARBA" id="ARBA00022824"/>
    </source>
</evidence>
<dbReference type="PANTHER" id="PTHR22760">
    <property type="entry name" value="GLYCOSYLTRANSFERASE"/>
    <property type="match status" value="1"/>
</dbReference>
<keyword evidence="6" id="KW-0812">Transmembrane</keyword>
<dbReference type="STRING" id="2070753.A0A3A3A2V5"/>
<evidence type="ECO:0000256" key="10">
    <source>
        <dbReference type="ARBA" id="ARBA00038466"/>
    </source>
</evidence>
<evidence type="ECO:0000256" key="3">
    <source>
        <dbReference type="ARBA" id="ARBA00022502"/>
    </source>
</evidence>
<reference evidence="13" key="1">
    <citation type="submission" date="2017-02" db="EMBL/GenBank/DDBJ databases">
        <authorList>
            <person name="Tafer H."/>
            <person name="Lopandic K."/>
        </authorList>
    </citation>
    <scope>NUCLEOTIDE SEQUENCE [LARGE SCALE GENOMIC DNA]</scope>
    <source>
        <strain evidence="13">CBS 366.77</strain>
    </source>
</reference>